<dbReference type="InterPro" id="IPR027417">
    <property type="entry name" value="P-loop_NTPase"/>
</dbReference>
<dbReference type="EMBL" id="LR590484">
    <property type="protein sequence ID" value="VTR29800.1"/>
    <property type="molecule type" value="Genomic_DNA"/>
</dbReference>
<dbReference type="Pfam" id="PF13521">
    <property type="entry name" value="AAA_28"/>
    <property type="match status" value="1"/>
</dbReference>
<dbReference type="SUPFAM" id="SSF52540">
    <property type="entry name" value="P-loop containing nucleoside triphosphate hydrolases"/>
    <property type="match status" value="1"/>
</dbReference>
<gene>
    <name evidence="2" type="ORF">NCTC11429_00505</name>
</gene>
<accession>A0A4U9U9Q5</accession>
<reference evidence="2 3" key="1">
    <citation type="submission" date="2019-05" db="EMBL/GenBank/DDBJ databases">
        <authorList>
            <consortium name="Pathogen Informatics"/>
        </authorList>
    </citation>
    <scope>NUCLEOTIDE SEQUENCE [LARGE SCALE GENOMIC DNA]</scope>
    <source>
        <strain evidence="2 3">NCTC11429</strain>
    </source>
</reference>
<evidence type="ECO:0000259" key="1">
    <source>
        <dbReference type="Pfam" id="PF13521"/>
    </source>
</evidence>
<dbReference type="GeneID" id="78461316"/>
<dbReference type="Proteomes" id="UP000308196">
    <property type="component" value="Chromosome"/>
</dbReference>
<organism evidence="2 3">
    <name type="scientific">Sphingobacterium thalpophilum</name>
    <dbReference type="NCBI Taxonomy" id="259"/>
    <lineage>
        <taxon>Bacteria</taxon>
        <taxon>Pseudomonadati</taxon>
        <taxon>Bacteroidota</taxon>
        <taxon>Sphingobacteriia</taxon>
        <taxon>Sphingobacteriales</taxon>
        <taxon>Sphingobacteriaceae</taxon>
        <taxon>Sphingobacterium</taxon>
    </lineage>
</organism>
<dbReference type="RefSeq" id="WP_028069910.1">
    <property type="nucleotide sequence ID" value="NZ_CP158797.1"/>
</dbReference>
<dbReference type="InterPro" id="IPR038727">
    <property type="entry name" value="NadR/Ttd14_AAA_dom"/>
</dbReference>
<evidence type="ECO:0000313" key="3">
    <source>
        <dbReference type="Proteomes" id="UP000308196"/>
    </source>
</evidence>
<evidence type="ECO:0000313" key="2">
    <source>
        <dbReference type="EMBL" id="VTR29800.1"/>
    </source>
</evidence>
<proteinExistence type="predicted"/>
<dbReference type="Gene3D" id="3.40.50.300">
    <property type="entry name" value="P-loop containing nucleotide triphosphate hydrolases"/>
    <property type="match status" value="1"/>
</dbReference>
<protein>
    <recommendedName>
        <fullName evidence="1">NadR/Ttd14 AAA domain-containing protein</fullName>
    </recommendedName>
</protein>
<dbReference type="KEGG" id="stha:NCTC11429_00505"/>
<dbReference type="AlphaFoldDB" id="A0A4U9U9Q5"/>
<sequence>MKQTANFIVLTGGPGVGKTAVWTALQRKGFGTVAEEARRIIKQQIETNGDGLPWKNKQRYATLMLEASFESYRCELNKDSSGSPHIFFDRGIPDTLAYIEMENLIFEKSMLEQAKSLRYHQKVFIFPPWREIYATDNERKQTWAEAEATFCFMSDIYKQLGYQMLEMPKTSIERRCQFILQHLNEPRY</sequence>
<name>A0A4U9U9Q5_9SPHI</name>
<feature type="domain" description="NadR/Ttd14 AAA" evidence="1">
    <location>
        <begin position="8"/>
        <end position="175"/>
    </location>
</feature>